<evidence type="ECO:0000256" key="1">
    <source>
        <dbReference type="PROSITE-ProRule" id="PRU00339"/>
    </source>
</evidence>
<keyword evidence="1" id="KW-0802">TPR repeat</keyword>
<feature type="transmembrane region" description="Helical" evidence="2">
    <location>
        <begin position="20"/>
        <end position="47"/>
    </location>
</feature>
<evidence type="ECO:0000256" key="2">
    <source>
        <dbReference type="SAM" id="Phobius"/>
    </source>
</evidence>
<dbReference type="InterPro" id="IPR019734">
    <property type="entry name" value="TPR_rpt"/>
</dbReference>
<keyword evidence="2" id="KW-0472">Membrane</keyword>
<comment type="caution">
    <text evidence="3">The sequence shown here is derived from an EMBL/GenBank/DDBJ whole genome shotgun (WGS) entry which is preliminary data.</text>
</comment>
<feature type="repeat" description="TPR" evidence="1">
    <location>
        <begin position="606"/>
        <end position="639"/>
    </location>
</feature>
<dbReference type="SMART" id="SM00028">
    <property type="entry name" value="TPR"/>
    <property type="match status" value="3"/>
</dbReference>
<dbReference type="SUPFAM" id="SSF52266">
    <property type="entry name" value="SGNH hydrolase"/>
    <property type="match status" value="1"/>
</dbReference>
<dbReference type="EMBL" id="JAHJDP010000022">
    <property type="protein sequence ID" value="MBU2689977.1"/>
    <property type="molecule type" value="Genomic_DNA"/>
</dbReference>
<keyword evidence="2" id="KW-0812">Transmembrane</keyword>
<dbReference type="Gene3D" id="3.40.50.1110">
    <property type="entry name" value="SGNH hydrolase"/>
    <property type="match status" value="1"/>
</dbReference>
<dbReference type="Gene3D" id="1.25.40.10">
    <property type="entry name" value="Tetratricopeptide repeat domain"/>
    <property type="match status" value="2"/>
</dbReference>
<proteinExistence type="predicted"/>
<organism evidence="3 4">
    <name type="scientific">Eiseniibacteriota bacterium</name>
    <dbReference type="NCBI Taxonomy" id="2212470"/>
    <lineage>
        <taxon>Bacteria</taxon>
        <taxon>Candidatus Eiseniibacteriota</taxon>
    </lineage>
</organism>
<dbReference type="AlphaFoldDB" id="A0A948W2I2"/>
<reference evidence="3" key="1">
    <citation type="submission" date="2021-05" db="EMBL/GenBank/DDBJ databases">
        <title>Energy efficiency and biological interactions define the core microbiome of deep oligotrophic groundwater.</title>
        <authorList>
            <person name="Mehrshad M."/>
            <person name="Lopez-Fernandez M."/>
            <person name="Bell E."/>
            <person name="Bernier-Latmani R."/>
            <person name="Bertilsson S."/>
            <person name="Dopson M."/>
        </authorList>
    </citation>
    <scope>NUCLEOTIDE SEQUENCE</scope>
    <source>
        <strain evidence="3">Modern_marine.mb.64</strain>
    </source>
</reference>
<keyword evidence="2" id="KW-1133">Transmembrane helix</keyword>
<name>A0A948W2I2_UNCEI</name>
<dbReference type="Proteomes" id="UP000777784">
    <property type="component" value="Unassembled WGS sequence"/>
</dbReference>
<evidence type="ECO:0000313" key="3">
    <source>
        <dbReference type="EMBL" id="MBU2689977.1"/>
    </source>
</evidence>
<dbReference type="PROSITE" id="PS50005">
    <property type="entry name" value="TPR"/>
    <property type="match status" value="1"/>
</dbReference>
<evidence type="ECO:0000313" key="4">
    <source>
        <dbReference type="Proteomes" id="UP000777784"/>
    </source>
</evidence>
<gene>
    <name evidence="3" type="ORF">KJ970_03555</name>
</gene>
<dbReference type="Pfam" id="PF13432">
    <property type="entry name" value="TPR_16"/>
    <property type="match status" value="2"/>
</dbReference>
<dbReference type="InterPro" id="IPR011990">
    <property type="entry name" value="TPR-like_helical_dom_sf"/>
</dbReference>
<sequence length="660" mass="75142">MSPEEKAEKIPVRTSGLAKLLLIVMGIVLSFLLLGAVELVLGVIHYGPPRALFLKEKPFDEEYYYINRDISELFFPKWAVKPGFYERFPVVKKPNTIRILATGASTTLGDPFGTQSAFPNLLGQILRDIAPNRTYEIANCGVIAISSLDVLQIHKDALKYDPDAILIYCGHNEAYGADGIDSPVQRSFSSRNMAKAWLKFRNLRLSMLVRDILYKISGGGKPDDPTQEGFGMWTMRDRFVQAGTTKHDRMMRFYRENILEMLESARGKGVDVILCTLISNVRGQSPMGSKHPDDLAAEKLETFEDIYPRGLREMEAGNWSEAVCLLEACSDIDPEYAEVQFRLGRCYEAAGDSLAAFQAYVHARDLDVVHFRACSEQNEILRDIASHWDTKGKHRLVFLDIERQLYKDYPGGPGREFFTEHVHPYPIGHAWMAQEMARMLSTSEIAPTFGAWDMSRLRPPREYLGRVGMSNLDVAAGLDLTEKYKLAKWPFTECYDNAETREFIQKRIEMLVSYMNPTEQEVFKSIPLEPEGRLYDFGTRHFVLADQYRGQRLGQEALRELSIARDYWWPMVFVESDLALLSLALGRPDDAERFLDRARRLDPKFPAIHFVAGTLYHSRGQLQAAAQEFETYLNADPKGRFSKPAGNALNMIYEKMRGGR</sequence>
<protein>
    <submittedName>
        <fullName evidence="3">Tetratricopeptide repeat protein</fullName>
    </submittedName>
</protein>
<dbReference type="SUPFAM" id="SSF48452">
    <property type="entry name" value="TPR-like"/>
    <property type="match status" value="1"/>
</dbReference>
<dbReference type="InterPro" id="IPR036514">
    <property type="entry name" value="SGNH_hydro_sf"/>
</dbReference>
<accession>A0A948W2I2</accession>